<feature type="transmembrane region" description="Helical" evidence="1">
    <location>
        <begin position="6"/>
        <end position="24"/>
    </location>
</feature>
<dbReference type="eggNOG" id="COG0700">
    <property type="taxonomic scope" value="Bacteria"/>
</dbReference>
<name>B7AP58_9FIRM</name>
<evidence type="ECO:0000256" key="1">
    <source>
        <dbReference type="SAM" id="Phobius"/>
    </source>
</evidence>
<dbReference type="STRING" id="483218.BACPEC_00462"/>
<dbReference type="Proteomes" id="UP000003136">
    <property type="component" value="Unassembled WGS sequence"/>
</dbReference>
<comment type="caution">
    <text evidence="3">The sequence shown here is derived from an EMBL/GenBank/DDBJ whole genome shotgun (WGS) entry which is preliminary data.</text>
</comment>
<feature type="transmembrane region" description="Helical" evidence="1">
    <location>
        <begin position="119"/>
        <end position="146"/>
    </location>
</feature>
<protein>
    <recommendedName>
        <fullName evidence="2">Nucleoside transporter/FeoB GTPase Gate domain-containing protein</fullName>
    </recommendedName>
</protein>
<dbReference type="GO" id="GO:0005886">
    <property type="term" value="C:plasma membrane"/>
    <property type="evidence" value="ECO:0007669"/>
    <property type="project" value="TreeGrafter"/>
</dbReference>
<evidence type="ECO:0000313" key="4">
    <source>
        <dbReference type="Proteomes" id="UP000003136"/>
    </source>
</evidence>
<dbReference type="PANTHER" id="PTHR35793:SF2">
    <property type="entry name" value="INNER MEMBRANE PROTEIN YJIG"/>
    <property type="match status" value="1"/>
</dbReference>
<proteinExistence type="predicted"/>
<dbReference type="AlphaFoldDB" id="B7AP58"/>
<dbReference type="Pfam" id="PF07670">
    <property type="entry name" value="Gate"/>
    <property type="match status" value="1"/>
</dbReference>
<feature type="transmembrane region" description="Helical" evidence="1">
    <location>
        <begin position="45"/>
        <end position="68"/>
    </location>
</feature>
<reference evidence="3 4" key="1">
    <citation type="submission" date="2008-11" db="EMBL/GenBank/DDBJ databases">
        <title>Draft genome sequence of Bacteroides pectinophilus (ATCC 43243).</title>
        <authorList>
            <person name="Sudarsanam P."/>
            <person name="Ley R."/>
            <person name="Guruge J."/>
            <person name="Turnbaugh P.J."/>
            <person name="Mahowald M."/>
            <person name="Liep D."/>
            <person name="Gordon J."/>
        </authorList>
    </citation>
    <scope>NUCLEOTIDE SEQUENCE [LARGE SCALE GENOMIC DNA]</scope>
    <source>
        <strain evidence="3 4">ATCC 43243</strain>
    </source>
</reference>
<keyword evidence="1" id="KW-1133">Transmembrane helix</keyword>
<dbReference type="PANTHER" id="PTHR35793">
    <property type="entry name" value="INNER MEMBRANE PROTEIN YJIG"/>
    <property type="match status" value="1"/>
</dbReference>
<reference evidence="3 4" key="2">
    <citation type="submission" date="2008-11" db="EMBL/GenBank/DDBJ databases">
        <authorList>
            <person name="Fulton L."/>
            <person name="Clifton S."/>
            <person name="Fulton B."/>
            <person name="Xu J."/>
            <person name="Minx P."/>
            <person name="Pepin K.H."/>
            <person name="Johnson M."/>
            <person name="Bhonagiri V."/>
            <person name="Nash W.E."/>
            <person name="Mardis E.R."/>
            <person name="Wilson R.K."/>
        </authorList>
    </citation>
    <scope>NUCLEOTIDE SEQUENCE [LARGE SCALE GENOMIC DNA]</scope>
    <source>
        <strain evidence="3 4">ATCC 43243</strain>
    </source>
</reference>
<dbReference type="HOGENOM" id="CLU_127717_0_0_9"/>
<dbReference type="InterPro" id="IPR011642">
    <property type="entry name" value="Gate_dom"/>
</dbReference>
<keyword evidence="1" id="KW-0812">Transmembrane</keyword>
<dbReference type="EMBL" id="ABVQ01000034">
    <property type="protein sequence ID" value="EEC58332.1"/>
    <property type="molecule type" value="Genomic_DNA"/>
</dbReference>
<dbReference type="InterPro" id="IPR052549">
    <property type="entry name" value="SpmB"/>
</dbReference>
<organism evidence="3 4">
    <name type="scientific">[Bacteroides] pectinophilus ATCC 43243</name>
    <dbReference type="NCBI Taxonomy" id="483218"/>
    <lineage>
        <taxon>Bacteria</taxon>
        <taxon>Bacillati</taxon>
        <taxon>Bacillota</taxon>
        <taxon>Clostridia</taxon>
        <taxon>Eubacteriales</taxon>
    </lineage>
</organism>
<accession>B7AP58</accession>
<feature type="domain" description="Nucleoside transporter/FeoB GTPase Gate" evidence="2">
    <location>
        <begin position="47"/>
        <end position="147"/>
    </location>
</feature>
<sequence length="174" mass="18528">MKFFLIISDFIIPAVLLGIVVYGMKKKRPVYDDFVDGAKEGMKTVAGILPTLIGLMVGVGVLRASGFLDMLAQVTAGLSSKIAFPAELIPVVFVRMFSSSAATGLSLDIFDKYGPDSYIGLVTSIMMSCTETIFYTMSVYCIAAGIKKTRWTLPGALLCTFAGIAASVLIAGML</sequence>
<feature type="transmembrane region" description="Helical" evidence="1">
    <location>
        <begin position="152"/>
        <end position="172"/>
    </location>
</feature>
<evidence type="ECO:0000313" key="3">
    <source>
        <dbReference type="EMBL" id="EEC58332.1"/>
    </source>
</evidence>
<gene>
    <name evidence="3" type="ORF">BACPEC_00462</name>
</gene>
<keyword evidence="4" id="KW-1185">Reference proteome</keyword>
<evidence type="ECO:0000259" key="2">
    <source>
        <dbReference type="Pfam" id="PF07670"/>
    </source>
</evidence>
<keyword evidence="1" id="KW-0472">Membrane</keyword>